<dbReference type="InterPro" id="IPR011991">
    <property type="entry name" value="ArsR-like_HTH"/>
</dbReference>
<dbReference type="InterPro" id="IPR002577">
    <property type="entry name" value="HTH_HxlR"/>
</dbReference>
<keyword evidence="6" id="KW-1185">Reference proteome</keyword>
<feature type="domain" description="HTH hxlR-type" evidence="4">
    <location>
        <begin position="30"/>
        <end position="121"/>
    </location>
</feature>
<comment type="caution">
    <text evidence="5">The sequence shown here is derived from an EMBL/GenBank/DDBJ whole genome shotgun (WGS) entry which is preliminary data.</text>
</comment>
<dbReference type="Gene3D" id="1.10.10.10">
    <property type="entry name" value="Winged helix-like DNA-binding domain superfamily/Winged helix DNA-binding domain"/>
    <property type="match status" value="1"/>
</dbReference>
<evidence type="ECO:0000313" key="6">
    <source>
        <dbReference type="Proteomes" id="UP000292003"/>
    </source>
</evidence>
<dbReference type="SUPFAM" id="SSF46785">
    <property type="entry name" value="Winged helix' DNA-binding domain"/>
    <property type="match status" value="1"/>
</dbReference>
<dbReference type="SUPFAM" id="SSF55718">
    <property type="entry name" value="SCP-like"/>
    <property type="match status" value="1"/>
</dbReference>
<evidence type="ECO:0000256" key="1">
    <source>
        <dbReference type="ARBA" id="ARBA00023015"/>
    </source>
</evidence>
<organism evidence="5 6">
    <name type="scientific">Amycolatopsis suaedae</name>
    <dbReference type="NCBI Taxonomy" id="2510978"/>
    <lineage>
        <taxon>Bacteria</taxon>
        <taxon>Bacillati</taxon>
        <taxon>Actinomycetota</taxon>
        <taxon>Actinomycetes</taxon>
        <taxon>Pseudonocardiales</taxon>
        <taxon>Pseudonocardiaceae</taxon>
        <taxon>Amycolatopsis</taxon>
    </lineage>
</organism>
<evidence type="ECO:0000256" key="2">
    <source>
        <dbReference type="ARBA" id="ARBA00023125"/>
    </source>
</evidence>
<dbReference type="CDD" id="cd00090">
    <property type="entry name" value="HTH_ARSR"/>
    <property type="match status" value="1"/>
</dbReference>
<accession>A0A4Q7JC37</accession>
<dbReference type="InterPro" id="IPR036390">
    <property type="entry name" value="WH_DNA-bd_sf"/>
</dbReference>
<sequence>MMLCPAPMLHPVQKLNHAYHRLVNGYGQFCAVARALQVLGERWTLLVVRELLLGAATFTDIRHGIPRIPRATLSSRLRGLRAAGIVETVDGEYRLTESGAALYPVVRELAGWATVADRAALSEDDLDTAALTWDIRRRVNTAAVPDRTTVLAIEFTDRAASDRNFWLHLSRTSVNLCRDDTGAPVDLWLSAPTMDVTRWWLGELSWAQLMRRPGVHLHGDRALQRQIRHWFQGYVFAPGAPGPAESG</sequence>
<dbReference type="PANTHER" id="PTHR33204">
    <property type="entry name" value="TRANSCRIPTIONAL REGULATOR, MARR FAMILY"/>
    <property type="match status" value="1"/>
</dbReference>
<dbReference type="Pfam" id="PF01638">
    <property type="entry name" value="HxlR"/>
    <property type="match status" value="1"/>
</dbReference>
<name>A0A4Q7JC37_9PSEU</name>
<reference evidence="5 6" key="1">
    <citation type="submission" date="2019-02" db="EMBL/GenBank/DDBJ databases">
        <title>Draft genome sequence of Amycolatopsis sp. 8-3EHSu isolated from roots of Suaeda maritima.</title>
        <authorList>
            <person name="Duangmal K."/>
            <person name="Chantavorakit T."/>
        </authorList>
    </citation>
    <scope>NUCLEOTIDE SEQUENCE [LARGE SCALE GENOMIC DNA]</scope>
    <source>
        <strain evidence="5 6">8-3EHSu</strain>
    </source>
</reference>
<keyword evidence="2" id="KW-0238">DNA-binding</keyword>
<dbReference type="Proteomes" id="UP000292003">
    <property type="component" value="Unassembled WGS sequence"/>
</dbReference>
<proteinExistence type="predicted"/>
<dbReference type="InterPro" id="IPR036388">
    <property type="entry name" value="WH-like_DNA-bd_sf"/>
</dbReference>
<dbReference type="InterPro" id="IPR036527">
    <property type="entry name" value="SCP2_sterol-bd_dom_sf"/>
</dbReference>
<evidence type="ECO:0000256" key="3">
    <source>
        <dbReference type="ARBA" id="ARBA00023163"/>
    </source>
</evidence>
<dbReference type="AlphaFoldDB" id="A0A4Q7JC37"/>
<evidence type="ECO:0000259" key="4">
    <source>
        <dbReference type="PROSITE" id="PS51118"/>
    </source>
</evidence>
<dbReference type="OrthoDB" id="9792527at2"/>
<evidence type="ECO:0000313" key="5">
    <source>
        <dbReference type="EMBL" id="RZQ64606.1"/>
    </source>
</evidence>
<keyword evidence="1" id="KW-0805">Transcription regulation</keyword>
<dbReference type="EMBL" id="SFCC01000003">
    <property type="protein sequence ID" value="RZQ64606.1"/>
    <property type="molecule type" value="Genomic_DNA"/>
</dbReference>
<protein>
    <submittedName>
        <fullName evidence="5">Transcriptional regulator</fullName>
    </submittedName>
</protein>
<gene>
    <name evidence="5" type="ORF">EWH70_06805</name>
</gene>
<dbReference type="PROSITE" id="PS51118">
    <property type="entry name" value="HTH_HXLR"/>
    <property type="match status" value="1"/>
</dbReference>
<keyword evidence="3" id="KW-0804">Transcription</keyword>
<dbReference type="PANTHER" id="PTHR33204:SF18">
    <property type="entry name" value="TRANSCRIPTIONAL REGULATORY PROTEIN"/>
    <property type="match status" value="1"/>
</dbReference>
<dbReference type="GO" id="GO:0003677">
    <property type="term" value="F:DNA binding"/>
    <property type="evidence" value="ECO:0007669"/>
    <property type="project" value="UniProtKB-KW"/>
</dbReference>